<sequence length="55" mass="5998">MSLEAARRIEAGEPMPGLLLIQCGVSTGEVLRTLELILECAHEGELEGVIEYIPF</sequence>
<dbReference type="RefSeq" id="WP_244947011.1">
    <property type="nucleotide sequence ID" value="NZ_BJXL01000006.1"/>
</dbReference>
<evidence type="ECO:0000313" key="1">
    <source>
        <dbReference type="EMBL" id="GEM82207.1"/>
    </source>
</evidence>
<proteinExistence type="predicted"/>
<protein>
    <submittedName>
        <fullName evidence="1">Uncharacterized protein</fullName>
    </submittedName>
</protein>
<comment type="caution">
    <text evidence="1">The sequence shown here is derived from an EMBL/GenBank/DDBJ whole genome shotgun (WGS) entry which is preliminary data.</text>
</comment>
<gene>
    <name evidence="1" type="ORF">MHY01S_03730</name>
</gene>
<organism evidence="1 2">
    <name type="scientific">Meiothermus hypogaeus NBRC 106114</name>
    <dbReference type="NCBI Taxonomy" id="1227553"/>
    <lineage>
        <taxon>Bacteria</taxon>
        <taxon>Thermotogati</taxon>
        <taxon>Deinococcota</taxon>
        <taxon>Deinococci</taxon>
        <taxon>Thermales</taxon>
        <taxon>Thermaceae</taxon>
        <taxon>Meiothermus</taxon>
    </lineage>
</organism>
<dbReference type="Proteomes" id="UP000321197">
    <property type="component" value="Unassembled WGS sequence"/>
</dbReference>
<reference evidence="1 2" key="1">
    <citation type="submission" date="2019-07" db="EMBL/GenBank/DDBJ databases">
        <title>Whole genome shotgun sequence of Meiothermus hypogaeus NBRC 106114.</title>
        <authorList>
            <person name="Hosoyama A."/>
            <person name="Uohara A."/>
            <person name="Ohji S."/>
            <person name="Ichikawa N."/>
        </authorList>
    </citation>
    <scope>NUCLEOTIDE SEQUENCE [LARGE SCALE GENOMIC DNA]</scope>
    <source>
        <strain evidence="1 2">NBRC 106114</strain>
    </source>
</reference>
<dbReference type="AlphaFoldDB" id="A0A511QYX2"/>
<dbReference type="EMBL" id="BJXL01000006">
    <property type="protein sequence ID" value="GEM82207.1"/>
    <property type="molecule type" value="Genomic_DNA"/>
</dbReference>
<accession>A0A511QYX2</accession>
<evidence type="ECO:0000313" key="2">
    <source>
        <dbReference type="Proteomes" id="UP000321197"/>
    </source>
</evidence>
<name>A0A511QYX2_9DEIN</name>